<keyword evidence="2" id="KW-0808">Transferase</keyword>
<reference evidence="2" key="1">
    <citation type="journal article" date="2020" name="Stud. Mycol.">
        <title>101 Dothideomycetes genomes: a test case for predicting lifestyles and emergence of pathogens.</title>
        <authorList>
            <person name="Haridas S."/>
            <person name="Albert R."/>
            <person name="Binder M."/>
            <person name="Bloem J."/>
            <person name="Labutti K."/>
            <person name="Salamov A."/>
            <person name="Andreopoulos B."/>
            <person name="Baker S."/>
            <person name="Barry K."/>
            <person name="Bills G."/>
            <person name="Bluhm B."/>
            <person name="Cannon C."/>
            <person name="Castanera R."/>
            <person name="Culley D."/>
            <person name="Daum C."/>
            <person name="Ezra D."/>
            <person name="Gonzalez J."/>
            <person name="Henrissat B."/>
            <person name="Kuo A."/>
            <person name="Liang C."/>
            <person name="Lipzen A."/>
            <person name="Lutzoni F."/>
            <person name="Magnuson J."/>
            <person name="Mondo S."/>
            <person name="Nolan M."/>
            <person name="Ohm R."/>
            <person name="Pangilinan J."/>
            <person name="Park H.-J."/>
            <person name="Ramirez L."/>
            <person name="Alfaro M."/>
            <person name="Sun H."/>
            <person name="Tritt A."/>
            <person name="Yoshinaga Y."/>
            <person name="Zwiers L.-H."/>
            <person name="Turgeon B."/>
            <person name="Goodwin S."/>
            <person name="Spatafora J."/>
            <person name="Crous P."/>
            <person name="Grigoriev I."/>
        </authorList>
    </citation>
    <scope>NUCLEOTIDE SEQUENCE</scope>
    <source>
        <strain evidence="2">CBS 125425</strain>
    </source>
</reference>
<keyword evidence="2" id="KW-0489">Methyltransferase</keyword>
<dbReference type="CDD" id="cd02440">
    <property type="entry name" value="AdoMet_MTases"/>
    <property type="match status" value="1"/>
</dbReference>
<dbReference type="GO" id="GO:0032259">
    <property type="term" value="P:methylation"/>
    <property type="evidence" value="ECO:0007669"/>
    <property type="project" value="UniProtKB-KW"/>
</dbReference>
<dbReference type="SUPFAM" id="SSF53335">
    <property type="entry name" value="S-adenosyl-L-methionine-dependent methyltransferases"/>
    <property type="match status" value="1"/>
</dbReference>
<dbReference type="EMBL" id="ML996115">
    <property type="protein sequence ID" value="KAF2737523.1"/>
    <property type="molecule type" value="Genomic_DNA"/>
</dbReference>
<evidence type="ECO:0000313" key="2">
    <source>
        <dbReference type="EMBL" id="KAF2737523.1"/>
    </source>
</evidence>
<gene>
    <name evidence="2" type="ORF">EJ04DRAFT_510185</name>
</gene>
<feature type="compositionally biased region" description="Basic residues" evidence="1">
    <location>
        <begin position="207"/>
        <end position="221"/>
    </location>
</feature>
<feature type="region of interest" description="Disordered" evidence="1">
    <location>
        <begin position="196"/>
        <end position="234"/>
    </location>
</feature>
<protein>
    <submittedName>
        <fullName evidence="2">S-adenosyl-L-methionine-dependent methyltransferase</fullName>
    </submittedName>
</protein>
<dbReference type="Proteomes" id="UP000799444">
    <property type="component" value="Unassembled WGS sequence"/>
</dbReference>
<dbReference type="OrthoDB" id="3647at2759"/>
<name>A0A9P4R169_9PLEO</name>
<proteinExistence type="predicted"/>
<dbReference type="AlphaFoldDB" id="A0A9P4R169"/>
<organism evidence="2 3">
    <name type="scientific">Polyplosphaeria fusca</name>
    <dbReference type="NCBI Taxonomy" id="682080"/>
    <lineage>
        <taxon>Eukaryota</taxon>
        <taxon>Fungi</taxon>
        <taxon>Dikarya</taxon>
        <taxon>Ascomycota</taxon>
        <taxon>Pezizomycotina</taxon>
        <taxon>Dothideomycetes</taxon>
        <taxon>Pleosporomycetidae</taxon>
        <taxon>Pleosporales</taxon>
        <taxon>Tetraplosphaeriaceae</taxon>
        <taxon>Polyplosphaeria</taxon>
    </lineage>
</organism>
<dbReference type="GO" id="GO:0008168">
    <property type="term" value="F:methyltransferase activity"/>
    <property type="evidence" value="ECO:0007669"/>
    <property type="project" value="UniProtKB-KW"/>
</dbReference>
<sequence length="307" mass="33889">MCVTPTTESKMSIAEANRKYFDAVGDAYDNKPWWAKVDQQVTETIRSNLAWLGIALANAESGSDVREVRFLDYACGPGSMSRIFKPYVSVTRGMDISPNMVASYNARARAANLPPSAINAIVGDIFSKDAPPAPEISTPEYHNFDLAAVGFGFHHFEDVVHAARCLKERLRPGGVLLITDFLQGGDLKAAEDGSMIEGSEGDWAPGHQHHGHGHGHGHGHHKHEEEKTETSDDPATVHREKMNASIMIPSFTIENVKRFFEGAGFVDVDVILMPERAYMAFGGNKIWRTVLLAKGRRPFEKEEKSEL</sequence>
<keyword evidence="3" id="KW-1185">Reference proteome</keyword>
<dbReference type="PANTHER" id="PTHR43591:SF108">
    <property type="entry name" value="S-ADENOSYL-L-METHIONINE-DEPENDENT METHYLTRANSFERASE"/>
    <property type="match status" value="1"/>
</dbReference>
<accession>A0A9P4R169</accession>
<dbReference type="InterPro" id="IPR029063">
    <property type="entry name" value="SAM-dependent_MTases_sf"/>
</dbReference>
<dbReference type="PANTHER" id="PTHR43591">
    <property type="entry name" value="METHYLTRANSFERASE"/>
    <property type="match status" value="1"/>
</dbReference>
<dbReference type="Gene3D" id="3.40.50.150">
    <property type="entry name" value="Vaccinia Virus protein VP39"/>
    <property type="match status" value="1"/>
</dbReference>
<evidence type="ECO:0000256" key="1">
    <source>
        <dbReference type="SAM" id="MobiDB-lite"/>
    </source>
</evidence>
<evidence type="ECO:0000313" key="3">
    <source>
        <dbReference type="Proteomes" id="UP000799444"/>
    </source>
</evidence>
<feature type="compositionally biased region" description="Basic and acidic residues" evidence="1">
    <location>
        <begin position="222"/>
        <end position="234"/>
    </location>
</feature>
<comment type="caution">
    <text evidence="2">The sequence shown here is derived from an EMBL/GenBank/DDBJ whole genome shotgun (WGS) entry which is preliminary data.</text>
</comment>
<dbReference type="Pfam" id="PF13489">
    <property type="entry name" value="Methyltransf_23"/>
    <property type="match status" value="1"/>
</dbReference>